<accession>A0ABY2DGM8</accession>
<evidence type="ECO:0000313" key="1">
    <source>
        <dbReference type="EMBL" id="TDB94915.1"/>
    </source>
</evidence>
<name>A0ABY2DGM8_9ACTN</name>
<dbReference type="EMBL" id="SMKE01000335">
    <property type="protein sequence ID" value="TDB94915.1"/>
    <property type="molecule type" value="Genomic_DNA"/>
</dbReference>
<keyword evidence="2" id="KW-1185">Reference proteome</keyword>
<dbReference type="Gene3D" id="3.40.630.30">
    <property type="match status" value="1"/>
</dbReference>
<organism evidence="1 2">
    <name type="scientific">Micromonospora fluostatini</name>
    <dbReference type="NCBI Taxonomy" id="1629071"/>
    <lineage>
        <taxon>Bacteria</taxon>
        <taxon>Bacillati</taxon>
        <taxon>Actinomycetota</taxon>
        <taxon>Actinomycetes</taxon>
        <taxon>Micromonosporales</taxon>
        <taxon>Micromonosporaceae</taxon>
        <taxon>Micromonospora</taxon>
    </lineage>
</organism>
<proteinExistence type="predicted"/>
<dbReference type="Proteomes" id="UP000295626">
    <property type="component" value="Unassembled WGS sequence"/>
</dbReference>
<sequence>MPQQFVDLATYTDPATRGRARRLLAQALTVDRTVRWIANDPGAVAGLAGELARVHLSQLLRLGRVWILTDGPEVTGLLAGIHPLDERKPGAIADYEEAVARATGQYVNRYVIQSRRHGDTKERLPAHFHLTHLAIEEPGRGLTAALLERLHQQLDPLGVPCYTTALGSASLTTAHRLGYEAHGHPEGEPRIIGLWRSAPEFTPNGRA</sequence>
<comment type="caution">
    <text evidence="1">The sequence shown here is derived from an EMBL/GenBank/DDBJ whole genome shotgun (WGS) entry which is preliminary data.</text>
</comment>
<reference evidence="1 2" key="1">
    <citation type="submission" date="2019-02" db="EMBL/GenBank/DDBJ databases">
        <title>Draft genome sequences of novel Actinobacteria.</title>
        <authorList>
            <person name="Sahin N."/>
            <person name="Ay H."/>
            <person name="Saygin H."/>
        </authorList>
    </citation>
    <scope>NUCLEOTIDE SEQUENCE [LARGE SCALE GENOMIC DNA]</scope>
    <source>
        <strain evidence="1 2">JCM 30529</strain>
    </source>
</reference>
<gene>
    <name evidence="1" type="ORF">E1091_10595</name>
</gene>
<evidence type="ECO:0008006" key="3">
    <source>
        <dbReference type="Google" id="ProtNLM"/>
    </source>
</evidence>
<evidence type="ECO:0000313" key="2">
    <source>
        <dbReference type="Proteomes" id="UP000295626"/>
    </source>
</evidence>
<protein>
    <recommendedName>
        <fullName evidence="3">GNAT family N-acetyltransferase</fullName>
    </recommendedName>
</protein>